<evidence type="ECO:0000256" key="1">
    <source>
        <dbReference type="SAM" id="MobiDB-lite"/>
    </source>
</evidence>
<dbReference type="EMBL" id="MNAD01001221">
    <property type="protein sequence ID" value="OJT07128.1"/>
    <property type="molecule type" value="Genomic_DNA"/>
</dbReference>
<sequence>MASQGGIPSRPRKAISGISDAWAAYATRIRPYDVVCAALPRVQHVVHRRSPETRRRPRGSGSRPSPV</sequence>
<keyword evidence="3" id="KW-1185">Reference proteome</keyword>
<dbReference type="AlphaFoldDB" id="A0A1M2VHT1"/>
<reference evidence="2 3" key="1">
    <citation type="submission" date="2016-10" db="EMBL/GenBank/DDBJ databases">
        <title>Genome sequence of the basidiomycete white-rot fungus Trametes pubescens.</title>
        <authorList>
            <person name="Makela M.R."/>
            <person name="Granchi Z."/>
            <person name="Peng M."/>
            <person name="De Vries R.P."/>
            <person name="Grigoriev I."/>
            <person name="Riley R."/>
            <person name="Hilden K."/>
        </authorList>
    </citation>
    <scope>NUCLEOTIDE SEQUENCE [LARGE SCALE GENOMIC DNA]</scope>
    <source>
        <strain evidence="2 3">FBCC735</strain>
    </source>
</reference>
<evidence type="ECO:0000313" key="3">
    <source>
        <dbReference type="Proteomes" id="UP000184267"/>
    </source>
</evidence>
<name>A0A1M2VHT1_TRAPU</name>
<comment type="caution">
    <text evidence="2">The sequence shown here is derived from an EMBL/GenBank/DDBJ whole genome shotgun (WGS) entry which is preliminary data.</text>
</comment>
<feature type="region of interest" description="Disordered" evidence="1">
    <location>
        <begin position="45"/>
        <end position="67"/>
    </location>
</feature>
<gene>
    <name evidence="2" type="ORF">TRAPUB_2019</name>
</gene>
<dbReference type="Proteomes" id="UP000184267">
    <property type="component" value="Unassembled WGS sequence"/>
</dbReference>
<proteinExistence type="predicted"/>
<evidence type="ECO:0000313" key="2">
    <source>
        <dbReference type="EMBL" id="OJT07128.1"/>
    </source>
</evidence>
<accession>A0A1M2VHT1</accession>
<protein>
    <submittedName>
        <fullName evidence="2">Uncharacterized protein</fullName>
    </submittedName>
</protein>
<organism evidence="2 3">
    <name type="scientific">Trametes pubescens</name>
    <name type="common">White-rot fungus</name>
    <dbReference type="NCBI Taxonomy" id="154538"/>
    <lineage>
        <taxon>Eukaryota</taxon>
        <taxon>Fungi</taxon>
        <taxon>Dikarya</taxon>
        <taxon>Basidiomycota</taxon>
        <taxon>Agaricomycotina</taxon>
        <taxon>Agaricomycetes</taxon>
        <taxon>Polyporales</taxon>
        <taxon>Polyporaceae</taxon>
        <taxon>Trametes</taxon>
    </lineage>
</organism>